<dbReference type="Proteomes" id="UP001372338">
    <property type="component" value="Unassembled WGS sequence"/>
</dbReference>
<dbReference type="PANTHER" id="PTHR47926:SF347">
    <property type="entry name" value="PENTATRICOPEPTIDE REPEAT-CONTAINING PROTEIN"/>
    <property type="match status" value="1"/>
</dbReference>
<dbReference type="Pfam" id="PF13041">
    <property type="entry name" value="PPR_2"/>
    <property type="match status" value="3"/>
</dbReference>
<dbReference type="EMBL" id="JAYWIO010000002">
    <property type="protein sequence ID" value="KAK7283298.1"/>
    <property type="molecule type" value="Genomic_DNA"/>
</dbReference>
<feature type="repeat" description="PPR" evidence="2">
    <location>
        <begin position="312"/>
        <end position="346"/>
    </location>
</feature>
<dbReference type="FunFam" id="1.25.40.10:FF:001319">
    <property type="entry name" value="Pentatricopeptide repeat-containing protein"/>
    <property type="match status" value="1"/>
</dbReference>
<dbReference type="FunFam" id="1.25.40.10:FF:000364">
    <property type="entry name" value="Pentatricopeptide repeat (PPR-like) superfamily protein"/>
    <property type="match status" value="1"/>
</dbReference>
<dbReference type="PANTHER" id="PTHR47926">
    <property type="entry name" value="PENTATRICOPEPTIDE REPEAT-CONTAINING PROTEIN"/>
    <property type="match status" value="1"/>
</dbReference>
<feature type="repeat" description="PPR" evidence="2">
    <location>
        <begin position="116"/>
        <end position="150"/>
    </location>
</feature>
<dbReference type="NCBIfam" id="TIGR00756">
    <property type="entry name" value="PPR"/>
    <property type="match status" value="4"/>
</dbReference>
<dbReference type="FunFam" id="1.25.40.10:FF:000396">
    <property type="entry name" value="Pentatricopeptide repeat-containing protein At2g36730"/>
    <property type="match status" value="2"/>
</dbReference>
<evidence type="ECO:0000256" key="3">
    <source>
        <dbReference type="SAM" id="MobiDB-lite"/>
    </source>
</evidence>
<keyword evidence="1" id="KW-0677">Repeat</keyword>
<dbReference type="Pfam" id="PF20431">
    <property type="entry name" value="E_motif"/>
    <property type="match status" value="1"/>
</dbReference>
<proteinExistence type="predicted"/>
<feature type="repeat" description="PPR" evidence="2">
    <location>
        <begin position="217"/>
        <end position="251"/>
    </location>
</feature>
<dbReference type="InterPro" id="IPR046848">
    <property type="entry name" value="E_motif"/>
</dbReference>
<dbReference type="Gene3D" id="1.25.40.10">
    <property type="entry name" value="Tetratricopeptide repeat domain"/>
    <property type="match status" value="5"/>
</dbReference>
<keyword evidence="5" id="KW-1185">Reference proteome</keyword>
<name>A0AAN9INH8_CROPI</name>
<dbReference type="GO" id="GO:0009451">
    <property type="term" value="P:RNA modification"/>
    <property type="evidence" value="ECO:0007669"/>
    <property type="project" value="InterPro"/>
</dbReference>
<dbReference type="FunFam" id="1.25.40.10:FF:001805">
    <property type="entry name" value="Pentatricopeptide repeat-containing protein"/>
    <property type="match status" value="1"/>
</dbReference>
<feature type="repeat" description="PPR" evidence="2">
    <location>
        <begin position="413"/>
        <end position="447"/>
    </location>
</feature>
<evidence type="ECO:0000256" key="1">
    <source>
        <dbReference type="ARBA" id="ARBA00022737"/>
    </source>
</evidence>
<dbReference type="InterPro" id="IPR046960">
    <property type="entry name" value="PPR_At4g14850-like_plant"/>
</dbReference>
<evidence type="ECO:0008006" key="6">
    <source>
        <dbReference type="Google" id="ProtNLM"/>
    </source>
</evidence>
<organism evidence="4 5">
    <name type="scientific">Crotalaria pallida</name>
    <name type="common">Smooth rattlebox</name>
    <name type="synonym">Crotalaria striata</name>
    <dbReference type="NCBI Taxonomy" id="3830"/>
    <lineage>
        <taxon>Eukaryota</taxon>
        <taxon>Viridiplantae</taxon>
        <taxon>Streptophyta</taxon>
        <taxon>Embryophyta</taxon>
        <taxon>Tracheophyta</taxon>
        <taxon>Spermatophyta</taxon>
        <taxon>Magnoliopsida</taxon>
        <taxon>eudicotyledons</taxon>
        <taxon>Gunneridae</taxon>
        <taxon>Pentapetalae</taxon>
        <taxon>rosids</taxon>
        <taxon>fabids</taxon>
        <taxon>Fabales</taxon>
        <taxon>Fabaceae</taxon>
        <taxon>Papilionoideae</taxon>
        <taxon>50 kb inversion clade</taxon>
        <taxon>genistoids sensu lato</taxon>
        <taxon>core genistoids</taxon>
        <taxon>Crotalarieae</taxon>
        <taxon>Crotalaria</taxon>
    </lineage>
</organism>
<dbReference type="InterPro" id="IPR002885">
    <property type="entry name" value="PPR_rpt"/>
</dbReference>
<accession>A0AAN9INH8</accession>
<evidence type="ECO:0000313" key="5">
    <source>
        <dbReference type="Proteomes" id="UP001372338"/>
    </source>
</evidence>
<dbReference type="Pfam" id="PF01535">
    <property type="entry name" value="PPR"/>
    <property type="match status" value="4"/>
</dbReference>
<comment type="caution">
    <text evidence="4">The sequence shown here is derived from an EMBL/GenBank/DDBJ whole genome shotgun (WGS) entry which is preliminary data.</text>
</comment>
<reference evidence="4 5" key="1">
    <citation type="submission" date="2024-01" db="EMBL/GenBank/DDBJ databases">
        <title>The genomes of 5 underutilized Papilionoideae crops provide insights into root nodulation and disease resistanc.</title>
        <authorList>
            <person name="Yuan L."/>
        </authorList>
    </citation>
    <scope>NUCLEOTIDE SEQUENCE [LARGE SCALE GENOMIC DNA]</scope>
    <source>
        <strain evidence="4">ZHUSHIDOU_FW_LH</strain>
        <tissue evidence="4">Leaf</tissue>
    </source>
</reference>
<protein>
    <recommendedName>
        <fullName evidence="6">Pentatricopeptide repeat protein</fullName>
    </recommendedName>
</protein>
<dbReference type="GO" id="GO:0003723">
    <property type="term" value="F:RNA binding"/>
    <property type="evidence" value="ECO:0007669"/>
    <property type="project" value="InterPro"/>
</dbReference>
<evidence type="ECO:0000313" key="4">
    <source>
        <dbReference type="EMBL" id="KAK7283298.1"/>
    </source>
</evidence>
<dbReference type="AlphaFoldDB" id="A0AAN9INH8"/>
<evidence type="ECO:0000256" key="2">
    <source>
        <dbReference type="PROSITE-ProRule" id="PRU00708"/>
    </source>
</evidence>
<feature type="repeat" description="PPR" evidence="2">
    <location>
        <begin position="514"/>
        <end position="548"/>
    </location>
</feature>
<feature type="region of interest" description="Disordered" evidence="3">
    <location>
        <begin position="698"/>
        <end position="718"/>
    </location>
</feature>
<sequence length="718" mass="79446">MKVASTIHCSTTTTPPNLSFFHSLFHNATYPLSIFRQLLAAYANPNHLTFSLLIKASLPSPSSPTSPLQVTQIHTQLLKRAIDQFVYVNTALIDFYMKLGFTTLALQVFDDMPHRDVVSWNVLICGYSQNGHPYHALNFFVHMLRHCFRPNQTTIVGLLPCCGRHELILQGRSIHGFGIKAGLGCCAQLNNALASMYAKCDDLEGSQLLFDEMADKNVVSWNTMIGAYGQNGFLDKAILCFKEMLKEGLQPSSVTMMNLLSANANPETLHCYIMKFGLINDASVVTSLVCLYAKQGFTDMAKLLYKYFPTKDLISLTAIISSYSEKGDIESAVECFIQTLQLDSKPDAVALISVLHGITDPAHFDVGCAFHGYGLKSGLTTNCLIANGLISMYFRFDEIEAALLLFYDMSEKLLTTWNSVISGCVQAGKSNDALELFYEMNTCGQKPDAITIASLLSGCSQLGHLRIGETLHGYALRNDVKMEDFTRTALIDMYTKCGRFDSAEKVFYSINDPCLATWNSIISGYSLYGLEHKAFGCYSKLQEHGLKPDKITLLGVLAACTHGGLVCEGIEFFRIMKEEYRLVPGLQHYACIVGLLGRAGLFKEAFEFINNMEIQPDSAVWGALLSACCIQQEIKLGESLAKKLFFLNNKNGGFYVLMSNLYAIVGRWDDVARVRDMMRDSGGDGCSGISSIQVTSSLEDTNNNTRSSEVHLNTSSWH</sequence>
<dbReference type="InterPro" id="IPR011990">
    <property type="entry name" value="TPR-like_helical_dom_sf"/>
</dbReference>
<gene>
    <name evidence="4" type="ORF">RIF29_12719</name>
</gene>
<dbReference type="PROSITE" id="PS51375">
    <property type="entry name" value="PPR"/>
    <property type="match status" value="5"/>
</dbReference>